<evidence type="ECO:0000313" key="6">
    <source>
        <dbReference type="Proteomes" id="UP000503320"/>
    </source>
</evidence>
<dbReference type="EMBL" id="CP038017">
    <property type="protein sequence ID" value="QIV95163.1"/>
    <property type="molecule type" value="Genomic_DNA"/>
</dbReference>
<name>A0A6M3HV64_9GAMM</name>
<accession>A0A6M3HV64</accession>
<evidence type="ECO:0000256" key="1">
    <source>
        <dbReference type="ARBA" id="ARBA00022723"/>
    </source>
</evidence>
<dbReference type="KEGG" id="afri:E3E15_07315"/>
<evidence type="ECO:0000259" key="4">
    <source>
        <dbReference type="PROSITE" id="PS50178"/>
    </source>
</evidence>
<dbReference type="InterPro" id="IPR000306">
    <property type="entry name" value="Znf_FYVE"/>
</dbReference>
<organism evidence="5 6">
    <name type="scientific">Allofrancisella frigidaquae</name>
    <dbReference type="NCBI Taxonomy" id="1085644"/>
    <lineage>
        <taxon>Bacteria</taxon>
        <taxon>Pseudomonadati</taxon>
        <taxon>Pseudomonadota</taxon>
        <taxon>Gammaproteobacteria</taxon>
        <taxon>Thiotrichales</taxon>
        <taxon>Francisellaceae</taxon>
        <taxon>Allofrancisella</taxon>
    </lineage>
</organism>
<dbReference type="AlphaFoldDB" id="A0A6M3HV64"/>
<gene>
    <name evidence="5" type="ORF">E3E15_07315</name>
</gene>
<dbReference type="Pfam" id="PF01363">
    <property type="entry name" value="FYVE"/>
    <property type="match status" value="1"/>
</dbReference>
<dbReference type="InterPro" id="IPR013083">
    <property type="entry name" value="Znf_RING/FYVE/PHD"/>
</dbReference>
<dbReference type="Gene3D" id="3.30.40.10">
    <property type="entry name" value="Zinc/RING finger domain, C3HC4 (zinc finger)"/>
    <property type="match status" value="1"/>
</dbReference>
<feature type="domain" description="FYVE-type" evidence="4">
    <location>
        <begin position="181"/>
        <end position="258"/>
    </location>
</feature>
<reference evidence="5 6" key="1">
    <citation type="submission" date="2019-03" db="EMBL/GenBank/DDBJ databases">
        <title>Complete Genome Sequence of Allofrancisella frigidaquae Strain SYSU 10HL1970 Isolated from Water-Cooling Systems in China.</title>
        <authorList>
            <person name="Ohrman C."/>
            <person name="Uneklint I."/>
            <person name="Sjodin A."/>
        </authorList>
    </citation>
    <scope>NUCLEOTIDE SEQUENCE [LARGE SCALE GENOMIC DNA]</scope>
    <source>
        <strain evidence="5 6">SYSU 10HL1970</strain>
    </source>
</reference>
<dbReference type="InterPro" id="IPR011011">
    <property type="entry name" value="Znf_FYVE_PHD"/>
</dbReference>
<keyword evidence="2" id="KW-0863">Zinc-finger</keyword>
<dbReference type="PROSITE" id="PS50178">
    <property type="entry name" value="ZF_FYVE"/>
    <property type="match status" value="1"/>
</dbReference>
<evidence type="ECO:0000256" key="3">
    <source>
        <dbReference type="ARBA" id="ARBA00022833"/>
    </source>
</evidence>
<keyword evidence="1" id="KW-0479">Metal-binding</keyword>
<dbReference type="GO" id="GO:0008270">
    <property type="term" value="F:zinc ion binding"/>
    <property type="evidence" value="ECO:0007669"/>
    <property type="project" value="UniProtKB-KW"/>
</dbReference>
<proteinExistence type="predicted"/>
<dbReference type="InterPro" id="IPR017455">
    <property type="entry name" value="Znf_FYVE-rel"/>
</dbReference>
<sequence>MSGVLIIKLLSEFDDILVIDREYVFRNISNPNESSIAIGPLFTCVAFLLICYLDETDADEIILFAAHLQCGGFGYKNLDIIDKKISKKNIQKLEYYYIIPGSVDKYYVEDIEKITAFLKEYNVIVQDNVIELRSDGAPTPLFIYTHISFQTTELTLRKTNSDLSLYIFDLIYEDQTKYAWERNSSICRCCKKTKLKLFHRHHCRVCGKSICDRCTFRKNIIDKHIRLATKNSFTPSKKKTDENLLEVKICANCINLYLDDINDFK</sequence>
<dbReference type="Proteomes" id="UP000503320">
    <property type="component" value="Chromosome"/>
</dbReference>
<protein>
    <recommendedName>
        <fullName evidence="4">FYVE-type domain-containing protein</fullName>
    </recommendedName>
</protein>
<evidence type="ECO:0000256" key="2">
    <source>
        <dbReference type="ARBA" id="ARBA00022771"/>
    </source>
</evidence>
<keyword evidence="6" id="KW-1185">Reference proteome</keyword>
<keyword evidence="3" id="KW-0862">Zinc</keyword>
<evidence type="ECO:0000313" key="5">
    <source>
        <dbReference type="EMBL" id="QIV95163.1"/>
    </source>
</evidence>
<dbReference type="SUPFAM" id="SSF57903">
    <property type="entry name" value="FYVE/PHD zinc finger"/>
    <property type="match status" value="1"/>
</dbReference>